<evidence type="ECO:0000256" key="14">
    <source>
        <dbReference type="SAM" id="Phobius"/>
    </source>
</evidence>
<dbReference type="GO" id="GO:0005829">
    <property type="term" value="C:cytosol"/>
    <property type="evidence" value="ECO:0007669"/>
    <property type="project" value="UniProtKB-SubCell"/>
</dbReference>
<dbReference type="AlphaFoldDB" id="A0A8H5G0R8"/>
<organism evidence="16 17">
    <name type="scientific">Leucocoprinus leucothites</name>
    <dbReference type="NCBI Taxonomy" id="201217"/>
    <lineage>
        <taxon>Eukaryota</taxon>
        <taxon>Fungi</taxon>
        <taxon>Dikarya</taxon>
        <taxon>Basidiomycota</taxon>
        <taxon>Agaricomycotina</taxon>
        <taxon>Agaricomycetes</taxon>
        <taxon>Agaricomycetidae</taxon>
        <taxon>Agaricales</taxon>
        <taxon>Agaricineae</taxon>
        <taxon>Agaricaceae</taxon>
        <taxon>Leucocoprinus</taxon>
    </lineage>
</organism>
<dbReference type="GO" id="GO:0005681">
    <property type="term" value="C:spliceosomal complex"/>
    <property type="evidence" value="ECO:0007669"/>
    <property type="project" value="UniProtKB-KW"/>
</dbReference>
<keyword evidence="7" id="KW-0694">RNA-binding</keyword>
<accession>A0A8H5G0R8</accession>
<comment type="similarity">
    <text evidence="3">Belongs to the snRNP Sm proteins family.</text>
</comment>
<feature type="transmembrane region" description="Helical" evidence="14">
    <location>
        <begin position="269"/>
        <end position="289"/>
    </location>
</feature>
<dbReference type="Gene3D" id="2.30.30.100">
    <property type="match status" value="1"/>
</dbReference>
<evidence type="ECO:0000256" key="2">
    <source>
        <dbReference type="ARBA" id="ARBA00004514"/>
    </source>
</evidence>
<feature type="domain" description="Sm" evidence="15">
    <location>
        <begin position="13"/>
        <end position="89"/>
    </location>
</feature>
<keyword evidence="10" id="KW-0687">Ribonucleoprotein</keyword>
<dbReference type="SMART" id="SM01378">
    <property type="entry name" value="Romo1"/>
    <property type="match status" value="1"/>
</dbReference>
<evidence type="ECO:0000256" key="10">
    <source>
        <dbReference type="ARBA" id="ARBA00023274"/>
    </source>
</evidence>
<protein>
    <recommendedName>
        <fullName evidence="13">Probable small nuclear ribonucleoprotein E</fullName>
    </recommendedName>
    <alternativeName>
        <fullName evidence="11">Sm protein E</fullName>
    </alternativeName>
</protein>
<dbReference type="InterPro" id="IPR010920">
    <property type="entry name" value="LSM_dom_sf"/>
</dbReference>
<comment type="caution">
    <text evidence="16">The sequence shown here is derived from an EMBL/GenBank/DDBJ whole genome shotgun (WGS) entry which is preliminary data.</text>
</comment>
<evidence type="ECO:0000256" key="1">
    <source>
        <dbReference type="ARBA" id="ARBA00004123"/>
    </source>
</evidence>
<dbReference type="InterPro" id="IPR027078">
    <property type="entry name" value="snRNP-E"/>
</dbReference>
<dbReference type="OrthoDB" id="5409308at2759"/>
<dbReference type="FunFam" id="2.30.30.100:FF:000013">
    <property type="entry name" value="Small nuclear ribonucleoprotein E"/>
    <property type="match status" value="1"/>
</dbReference>
<evidence type="ECO:0000256" key="13">
    <source>
        <dbReference type="ARBA" id="ARBA00071875"/>
    </source>
</evidence>
<keyword evidence="14" id="KW-0472">Membrane</keyword>
<dbReference type="GO" id="GO:0000398">
    <property type="term" value="P:mRNA splicing, via spliceosome"/>
    <property type="evidence" value="ECO:0007669"/>
    <property type="project" value="InterPro"/>
</dbReference>
<keyword evidence="14" id="KW-1133">Transmembrane helix</keyword>
<keyword evidence="5" id="KW-0507">mRNA processing</keyword>
<keyword evidence="9" id="KW-0539">Nucleus</keyword>
<feature type="transmembrane region" description="Helical" evidence="14">
    <location>
        <begin position="224"/>
        <end position="249"/>
    </location>
</feature>
<dbReference type="InterPro" id="IPR018450">
    <property type="entry name" value="Romo1/Mgr2"/>
</dbReference>
<evidence type="ECO:0000259" key="15">
    <source>
        <dbReference type="PROSITE" id="PS52002"/>
    </source>
</evidence>
<name>A0A8H5G0R8_9AGAR</name>
<proteinExistence type="inferred from homology"/>
<dbReference type="SMART" id="SM00651">
    <property type="entry name" value="Sm"/>
    <property type="match status" value="1"/>
</dbReference>
<keyword evidence="17" id="KW-1185">Reference proteome</keyword>
<sequence>MSGRQQRVMVQPINVIFKNLQQGTKISVWLYDNIEMRIEGRIIGFDEFMNLVIDDAVEVYVKDAKPKRELGRILLKGDNITLIQQIHASSINCILEEVERDLMTGDTVDIPPARVLISPCPDCLRDGLHIEYSSLVLFRWFRRLVGQVQVKEIYNRLFIDKQFRCSISTVGTLLSFPCHGGCFFAPVLNDGGRVCGSSGIEDNLETINDHEPVQKKRGASHDELPFMCIVFRMGAMMGTGVGLTIGFIFGSWSIIRGGAGPRGALATLSQYMLSSAATFGFFLAIGSVIRSDSGLLPPHLEAAHIQLMQSASRIRSRDEGFQLMRARWQAERQRLEKPIEN</sequence>
<keyword evidence="14" id="KW-0812">Transmembrane</keyword>
<dbReference type="PROSITE" id="PS52002">
    <property type="entry name" value="SM"/>
    <property type="match status" value="1"/>
</dbReference>
<evidence type="ECO:0000256" key="5">
    <source>
        <dbReference type="ARBA" id="ARBA00022664"/>
    </source>
</evidence>
<dbReference type="InterPro" id="IPR001163">
    <property type="entry name" value="Sm_dom_euk/arc"/>
</dbReference>
<dbReference type="SUPFAM" id="SSF50182">
    <property type="entry name" value="Sm-like ribonucleoproteins"/>
    <property type="match status" value="1"/>
</dbReference>
<keyword evidence="8" id="KW-0508">mRNA splicing</keyword>
<reference evidence="16 17" key="1">
    <citation type="journal article" date="2020" name="ISME J.">
        <title>Uncovering the hidden diversity of litter-decomposition mechanisms in mushroom-forming fungi.</title>
        <authorList>
            <person name="Floudas D."/>
            <person name="Bentzer J."/>
            <person name="Ahren D."/>
            <person name="Johansson T."/>
            <person name="Persson P."/>
            <person name="Tunlid A."/>
        </authorList>
    </citation>
    <scope>NUCLEOTIDE SEQUENCE [LARGE SCALE GENOMIC DNA]</scope>
    <source>
        <strain evidence="16 17">CBS 146.42</strain>
    </source>
</reference>
<gene>
    <name evidence="16" type="ORF">D9756_003996</name>
</gene>
<evidence type="ECO:0000256" key="8">
    <source>
        <dbReference type="ARBA" id="ARBA00023187"/>
    </source>
</evidence>
<comment type="subcellular location">
    <subcellularLocation>
        <location evidence="2">Cytoplasm</location>
        <location evidence="2">Cytosol</location>
    </subcellularLocation>
    <subcellularLocation>
        <location evidence="1">Nucleus</location>
    </subcellularLocation>
</comment>
<evidence type="ECO:0000256" key="11">
    <source>
        <dbReference type="ARBA" id="ARBA00030143"/>
    </source>
</evidence>
<dbReference type="Pfam" id="PF01423">
    <property type="entry name" value="LSM"/>
    <property type="match status" value="1"/>
</dbReference>
<dbReference type="CDD" id="cd01718">
    <property type="entry name" value="Sm_E"/>
    <property type="match status" value="1"/>
</dbReference>
<comment type="function">
    <text evidence="12">Plays a role in pre-mRNA splicing as a core component of the spliceosomal U1, U2, U4 and U5 small nuclear ribonucleoproteins (snRNPs), the building blocks of the spliceosome.</text>
</comment>
<keyword evidence="4" id="KW-0963">Cytoplasm</keyword>
<dbReference type="EMBL" id="JAACJO010000007">
    <property type="protein sequence ID" value="KAF5355828.1"/>
    <property type="molecule type" value="Genomic_DNA"/>
</dbReference>
<evidence type="ECO:0000313" key="16">
    <source>
        <dbReference type="EMBL" id="KAF5355828.1"/>
    </source>
</evidence>
<dbReference type="InterPro" id="IPR047575">
    <property type="entry name" value="Sm"/>
</dbReference>
<evidence type="ECO:0000256" key="4">
    <source>
        <dbReference type="ARBA" id="ARBA00022490"/>
    </source>
</evidence>
<dbReference type="GO" id="GO:0003723">
    <property type="term" value="F:RNA binding"/>
    <property type="evidence" value="ECO:0007669"/>
    <property type="project" value="UniProtKB-KW"/>
</dbReference>
<evidence type="ECO:0000256" key="9">
    <source>
        <dbReference type="ARBA" id="ARBA00023242"/>
    </source>
</evidence>
<evidence type="ECO:0000313" key="17">
    <source>
        <dbReference type="Proteomes" id="UP000559027"/>
    </source>
</evidence>
<dbReference type="Pfam" id="PF10247">
    <property type="entry name" value="Romo1"/>
    <property type="match status" value="1"/>
</dbReference>
<evidence type="ECO:0000256" key="12">
    <source>
        <dbReference type="ARBA" id="ARBA00058057"/>
    </source>
</evidence>
<evidence type="ECO:0000256" key="6">
    <source>
        <dbReference type="ARBA" id="ARBA00022728"/>
    </source>
</evidence>
<evidence type="ECO:0000256" key="3">
    <source>
        <dbReference type="ARBA" id="ARBA00006850"/>
    </source>
</evidence>
<evidence type="ECO:0000256" key="7">
    <source>
        <dbReference type="ARBA" id="ARBA00022884"/>
    </source>
</evidence>
<dbReference type="Proteomes" id="UP000559027">
    <property type="component" value="Unassembled WGS sequence"/>
</dbReference>
<dbReference type="PANTHER" id="PTHR11193">
    <property type="entry name" value="SMALL NUCLEAR RIBONUCLEOPROTEIN E"/>
    <property type="match status" value="1"/>
</dbReference>
<keyword evidence="6" id="KW-0747">Spliceosome</keyword>